<proteinExistence type="inferred from homology"/>
<dbReference type="GO" id="GO:0004563">
    <property type="term" value="F:beta-N-acetylhexosaminidase activity"/>
    <property type="evidence" value="ECO:0007669"/>
    <property type="project" value="UniProtKB-EC"/>
</dbReference>
<accession>A0A6L2PVI6</accession>
<reference evidence="7" key="1">
    <citation type="submission" date="2020-01" db="EMBL/GenBank/DDBJ databases">
        <title>Draft genome sequence of the Termite Coptotermes fromosanus.</title>
        <authorList>
            <person name="Itakura S."/>
            <person name="Yosikawa Y."/>
            <person name="Umezawa K."/>
        </authorList>
    </citation>
    <scope>NUCLEOTIDE SEQUENCE [LARGE SCALE GENOMIC DNA]</scope>
</reference>
<dbReference type="GO" id="GO:0005975">
    <property type="term" value="P:carbohydrate metabolic process"/>
    <property type="evidence" value="ECO:0007669"/>
    <property type="project" value="InterPro"/>
</dbReference>
<dbReference type="CDD" id="cd06565">
    <property type="entry name" value="GH20_GcnA-like"/>
    <property type="match status" value="1"/>
</dbReference>
<keyword evidence="7" id="KW-1185">Reference proteome</keyword>
<dbReference type="PANTHER" id="PTHR21040">
    <property type="entry name" value="BCDNA.GH04120"/>
    <property type="match status" value="1"/>
</dbReference>
<dbReference type="SUPFAM" id="SSF51445">
    <property type="entry name" value="(Trans)glycosidases"/>
    <property type="match status" value="1"/>
</dbReference>
<evidence type="ECO:0000259" key="5">
    <source>
        <dbReference type="Pfam" id="PF00728"/>
    </source>
</evidence>
<sequence>MMWRVRGRTQVTVIALTVGTLILILYRMSANDVAATSIAKESRVHLTSMNGINGLSTVTHTSEQIAKQQEYEARIMADIQGRGGGYNDDRLGRRLMFPNDHGVPSDENHADKIKEDSGRYWNSGVHPFKGHRLVHLDLKGAPPRVSYYEDFFPLIRNLGATGILMEYEDMFPFSGPQLQDLPAYNAYSKSDIQHMLQLATNNGLEIIPLIQTFGHLEFLLKLEKYSELREVQKYPQVICPTHNSTFDLLTAMIDQVVTMHPGIKYLHIGCDEVYYLGECVRCGTTMVAHQWSKKQLFLHHVSRLAKYVQDKHPGVMTLTWDDEFRELTAPELVEWGISKLLEPVIWKYTPDVPSYITPEILDKYAAVFPAVWIASAFKGATGSDKYITDISYHLENHQSWMDIIASYSSQLKFKGIFITGWQRYDHFAVLCELLPVGIPSLATSLAFIQSGNRGTALIPRQVLDVLKCDGSIPMSPGVGRTRCNFPGAAVLEAVERLYTLHLSVDRMLADSTVKGWMTSYNIDNEFSSPSHVEHATAELDRCKMELAYIERDMRSAMADVYDRYTISEWVSTFLRPLDTQLQSLWDAREKLLSRMHWPKRPLDVLKPSVAHNW</sequence>
<dbReference type="AlphaFoldDB" id="A0A6L2PVI6"/>
<protein>
    <recommendedName>
        <fullName evidence="3">beta-N-acetylhexosaminidase</fullName>
        <ecNumber evidence="3">3.2.1.52</ecNumber>
    </recommendedName>
</protein>
<dbReference type="Pfam" id="PF00728">
    <property type="entry name" value="Glyco_hydro_20"/>
    <property type="match status" value="1"/>
</dbReference>
<dbReference type="Proteomes" id="UP000502823">
    <property type="component" value="Unassembled WGS sequence"/>
</dbReference>
<dbReference type="OrthoDB" id="10023921at2759"/>
<feature type="domain" description="Glycoside hydrolase family 20 catalytic" evidence="5">
    <location>
        <begin position="182"/>
        <end position="327"/>
    </location>
</feature>
<dbReference type="EC" id="3.2.1.52" evidence="3"/>
<dbReference type="InterPro" id="IPR038901">
    <property type="entry name" value="HEXDC-like"/>
</dbReference>
<organism evidence="6 7">
    <name type="scientific">Coptotermes formosanus</name>
    <name type="common">Formosan subterranean termite</name>
    <dbReference type="NCBI Taxonomy" id="36987"/>
    <lineage>
        <taxon>Eukaryota</taxon>
        <taxon>Metazoa</taxon>
        <taxon>Ecdysozoa</taxon>
        <taxon>Arthropoda</taxon>
        <taxon>Hexapoda</taxon>
        <taxon>Insecta</taxon>
        <taxon>Pterygota</taxon>
        <taxon>Neoptera</taxon>
        <taxon>Polyneoptera</taxon>
        <taxon>Dictyoptera</taxon>
        <taxon>Blattodea</taxon>
        <taxon>Blattoidea</taxon>
        <taxon>Termitoidae</taxon>
        <taxon>Rhinotermitidae</taxon>
        <taxon>Coptotermes</taxon>
    </lineage>
</organism>
<evidence type="ECO:0000256" key="2">
    <source>
        <dbReference type="ARBA" id="ARBA00006285"/>
    </source>
</evidence>
<gene>
    <name evidence="6" type="ORF">Cfor_06423</name>
</gene>
<comment type="caution">
    <text evidence="6">The sequence shown here is derived from an EMBL/GenBank/DDBJ whole genome shotgun (WGS) entry which is preliminary data.</text>
</comment>
<dbReference type="InterPro" id="IPR017853">
    <property type="entry name" value="GH"/>
</dbReference>
<evidence type="ECO:0000313" key="7">
    <source>
        <dbReference type="Proteomes" id="UP000502823"/>
    </source>
</evidence>
<dbReference type="EMBL" id="BLKM01011808">
    <property type="protein sequence ID" value="GFG34475.1"/>
    <property type="molecule type" value="Genomic_DNA"/>
</dbReference>
<evidence type="ECO:0000256" key="1">
    <source>
        <dbReference type="ARBA" id="ARBA00001231"/>
    </source>
</evidence>
<evidence type="ECO:0000313" key="6">
    <source>
        <dbReference type="EMBL" id="GFG34475.1"/>
    </source>
</evidence>
<name>A0A6L2PVI6_COPFO</name>
<evidence type="ECO:0000256" key="3">
    <source>
        <dbReference type="ARBA" id="ARBA00012663"/>
    </source>
</evidence>
<dbReference type="InParanoid" id="A0A6L2PVI6"/>
<evidence type="ECO:0000256" key="4">
    <source>
        <dbReference type="ARBA" id="ARBA00022801"/>
    </source>
</evidence>
<keyword evidence="4" id="KW-0378">Hydrolase</keyword>
<comment type="catalytic activity">
    <reaction evidence="1">
        <text>Hydrolysis of terminal non-reducing N-acetyl-D-hexosamine residues in N-acetyl-beta-D-hexosaminides.</text>
        <dbReference type="EC" id="3.2.1.52"/>
    </reaction>
</comment>
<dbReference type="InterPro" id="IPR015883">
    <property type="entry name" value="Glyco_hydro_20_cat"/>
</dbReference>
<dbReference type="PANTHER" id="PTHR21040:SF13">
    <property type="entry name" value="BETA-N-ACETYLHEXOSAMINIDASE"/>
    <property type="match status" value="1"/>
</dbReference>
<dbReference type="Gene3D" id="3.20.20.80">
    <property type="entry name" value="Glycosidases"/>
    <property type="match status" value="1"/>
</dbReference>
<comment type="similarity">
    <text evidence="2">Belongs to the glycosyl hydrolase 20 family.</text>
</comment>